<dbReference type="RefSeq" id="WP_183365616.1">
    <property type="nucleotide sequence ID" value="NZ_JACIEZ010000002.1"/>
</dbReference>
<reference evidence="1 2" key="1">
    <citation type="submission" date="2020-08" db="EMBL/GenBank/DDBJ databases">
        <title>Genomic Encyclopedia of Type Strains, Phase IV (KMG-IV): sequencing the most valuable type-strain genomes for metagenomic binning, comparative biology and taxonomic classification.</title>
        <authorList>
            <person name="Goeker M."/>
        </authorList>
    </citation>
    <scope>NUCLEOTIDE SEQUENCE [LARGE SCALE GENOMIC DNA]</scope>
    <source>
        <strain evidence="1 2">DSM 29853</strain>
    </source>
</reference>
<comment type="caution">
    <text evidence="1">The sequence shown here is derived from an EMBL/GenBank/DDBJ whole genome shotgun (WGS) entry which is preliminary data.</text>
</comment>
<name>A0A7W6NKH0_9HYPH</name>
<dbReference type="Proteomes" id="UP000528286">
    <property type="component" value="Unassembled WGS sequence"/>
</dbReference>
<dbReference type="EMBL" id="JACIEZ010000002">
    <property type="protein sequence ID" value="MBB4064390.1"/>
    <property type="molecule type" value="Genomic_DNA"/>
</dbReference>
<protein>
    <recommendedName>
        <fullName evidence="3">DUF1508 domain-containing protein</fullName>
    </recommendedName>
</protein>
<dbReference type="AlphaFoldDB" id="A0A7W6NKH0"/>
<organism evidence="1 2">
    <name type="scientific">Gellertiella hungarica</name>
    <dbReference type="NCBI Taxonomy" id="1572859"/>
    <lineage>
        <taxon>Bacteria</taxon>
        <taxon>Pseudomonadati</taxon>
        <taxon>Pseudomonadota</taxon>
        <taxon>Alphaproteobacteria</taxon>
        <taxon>Hyphomicrobiales</taxon>
        <taxon>Rhizobiaceae</taxon>
        <taxon>Gellertiella</taxon>
    </lineage>
</organism>
<evidence type="ECO:0008006" key="3">
    <source>
        <dbReference type="Google" id="ProtNLM"/>
    </source>
</evidence>
<sequence>MDQDKKPLATVNVLKKPDGSWWFAMTWRGVTQPLQGPFRSQVEAAAGAQIAIKALEGRNAR</sequence>
<evidence type="ECO:0000313" key="1">
    <source>
        <dbReference type="EMBL" id="MBB4064390.1"/>
    </source>
</evidence>
<evidence type="ECO:0000313" key="2">
    <source>
        <dbReference type="Proteomes" id="UP000528286"/>
    </source>
</evidence>
<proteinExistence type="predicted"/>
<keyword evidence="2" id="KW-1185">Reference proteome</keyword>
<accession>A0A7W6NKH0</accession>
<gene>
    <name evidence="1" type="ORF">GGR23_001567</name>
</gene>